<dbReference type="PANTHER" id="PTHR39173">
    <property type="entry name" value="ACETYLTRANSFERASE"/>
    <property type="match status" value="1"/>
</dbReference>
<sequence length="125" mass="14756">MEKFYLEMPSLERKEQIIDYVNEFALYNSETNGMGSLRKILEGYTFEQALEMCLNRQKEEYAKKIGRCQSKTFLLIRKNDDRIIGAINVRWNLPENMKQFGGNIGYGIRPTERRKGYNKINLYLG</sequence>
<dbReference type="Proteomes" id="UP000886725">
    <property type="component" value="Unassembled WGS sequence"/>
</dbReference>
<dbReference type="EMBL" id="DVFU01000113">
    <property type="protein sequence ID" value="HIQ65228.1"/>
    <property type="molecule type" value="Genomic_DNA"/>
</dbReference>
<reference evidence="1" key="2">
    <citation type="journal article" date="2021" name="PeerJ">
        <title>Extensive microbial diversity within the chicken gut microbiome revealed by metagenomics and culture.</title>
        <authorList>
            <person name="Gilroy R."/>
            <person name="Ravi A."/>
            <person name="Getino M."/>
            <person name="Pursley I."/>
            <person name="Horton D.L."/>
            <person name="Alikhan N.F."/>
            <person name="Baker D."/>
            <person name="Gharbi K."/>
            <person name="Hall N."/>
            <person name="Watson M."/>
            <person name="Adriaenssens E.M."/>
            <person name="Foster-Nyarko E."/>
            <person name="Jarju S."/>
            <person name="Secka A."/>
            <person name="Antonio M."/>
            <person name="Oren A."/>
            <person name="Chaudhuri R.R."/>
            <person name="La Ragione R."/>
            <person name="Hildebrand F."/>
            <person name="Pallen M.J."/>
        </authorList>
    </citation>
    <scope>NUCLEOTIDE SEQUENCE</scope>
    <source>
        <strain evidence="1">CHK165-10780</strain>
    </source>
</reference>
<protein>
    <submittedName>
        <fullName evidence="1">GNAT family N-acetyltransferase</fullName>
    </submittedName>
</protein>
<gene>
    <name evidence="1" type="ORF">IAC85_05780</name>
</gene>
<dbReference type="Gene3D" id="3.40.630.30">
    <property type="match status" value="1"/>
</dbReference>
<evidence type="ECO:0000313" key="2">
    <source>
        <dbReference type="Proteomes" id="UP000886725"/>
    </source>
</evidence>
<feature type="non-terminal residue" evidence="1">
    <location>
        <position position="125"/>
    </location>
</feature>
<accession>A0A9D0Z0C2</accession>
<proteinExistence type="predicted"/>
<evidence type="ECO:0000313" key="1">
    <source>
        <dbReference type="EMBL" id="HIQ65228.1"/>
    </source>
</evidence>
<dbReference type="SUPFAM" id="SSF55729">
    <property type="entry name" value="Acyl-CoA N-acyltransferases (Nat)"/>
    <property type="match status" value="1"/>
</dbReference>
<name>A0A9D0Z0C2_9FIRM</name>
<dbReference type="InterPro" id="IPR016181">
    <property type="entry name" value="Acyl_CoA_acyltransferase"/>
</dbReference>
<reference evidence="1" key="1">
    <citation type="submission" date="2020-10" db="EMBL/GenBank/DDBJ databases">
        <authorList>
            <person name="Gilroy R."/>
        </authorList>
    </citation>
    <scope>NUCLEOTIDE SEQUENCE</scope>
    <source>
        <strain evidence="1">CHK165-10780</strain>
    </source>
</reference>
<dbReference type="PANTHER" id="PTHR39173:SF1">
    <property type="entry name" value="ACETYLTRANSFERASE"/>
    <property type="match status" value="1"/>
</dbReference>
<organism evidence="1 2">
    <name type="scientific">Candidatus Faecenecus gallistercoris</name>
    <dbReference type="NCBI Taxonomy" id="2840793"/>
    <lineage>
        <taxon>Bacteria</taxon>
        <taxon>Bacillati</taxon>
        <taxon>Bacillota</taxon>
        <taxon>Bacillota incertae sedis</taxon>
        <taxon>Candidatus Faecenecus</taxon>
    </lineage>
</organism>
<dbReference type="AlphaFoldDB" id="A0A9D0Z0C2"/>
<comment type="caution">
    <text evidence="1">The sequence shown here is derived from an EMBL/GenBank/DDBJ whole genome shotgun (WGS) entry which is preliminary data.</text>
</comment>